<evidence type="ECO:0000256" key="1">
    <source>
        <dbReference type="ARBA" id="ARBA00009464"/>
    </source>
</evidence>
<dbReference type="InterPro" id="IPR005255">
    <property type="entry name" value="PdxA_fam"/>
</dbReference>
<dbReference type="Pfam" id="PF04166">
    <property type="entry name" value="PdxA"/>
    <property type="match status" value="1"/>
</dbReference>
<reference evidence="5 6" key="1">
    <citation type="journal article" date="2023" name="ISME J.">
        <title>Thermophilic Dehalococcoidia with unusual traits shed light on an unexpected past.</title>
        <authorList>
            <person name="Palmer M."/>
            <person name="Covington J.K."/>
            <person name="Zhou E.M."/>
            <person name="Thomas S.C."/>
            <person name="Habib N."/>
            <person name="Seymour C.O."/>
            <person name="Lai D."/>
            <person name="Johnston J."/>
            <person name="Hashimi A."/>
            <person name="Jiao J.Y."/>
            <person name="Muok A.R."/>
            <person name="Liu L."/>
            <person name="Xian W.D."/>
            <person name="Zhi X.Y."/>
            <person name="Li M.M."/>
            <person name="Silva L.P."/>
            <person name="Bowen B.P."/>
            <person name="Louie K."/>
            <person name="Briegel A."/>
            <person name="Pett-Ridge J."/>
            <person name="Weber P.K."/>
            <person name="Tocheva E.I."/>
            <person name="Woyke T."/>
            <person name="Northen T.R."/>
            <person name="Mayali X."/>
            <person name="Li W.J."/>
            <person name="Hedlund B.P."/>
        </authorList>
    </citation>
    <scope>NUCLEOTIDE SEQUENCE [LARGE SCALE GENOMIC DNA]</scope>
    <source>
        <strain evidence="5 6">YIM 72310</strain>
    </source>
</reference>
<dbReference type="Proteomes" id="UP001212803">
    <property type="component" value="Chromosome"/>
</dbReference>
<dbReference type="EMBL" id="CP115149">
    <property type="protein sequence ID" value="WBL36936.1"/>
    <property type="molecule type" value="Genomic_DNA"/>
</dbReference>
<keyword evidence="4" id="KW-0520">NAD</keyword>
<dbReference type="NCBIfam" id="TIGR00557">
    <property type="entry name" value="pdxA"/>
    <property type="match status" value="1"/>
</dbReference>
<dbReference type="GO" id="GO:0050570">
    <property type="term" value="F:4-hydroxythreonine-4-phosphate dehydrogenase activity"/>
    <property type="evidence" value="ECO:0007669"/>
    <property type="project" value="UniProtKB-EC"/>
</dbReference>
<dbReference type="PANTHER" id="PTHR30004:SF6">
    <property type="entry name" value="D-THREONATE 4-PHOSPHATE DEHYDROGENASE"/>
    <property type="match status" value="1"/>
</dbReference>
<proteinExistence type="inferred from homology"/>
<evidence type="ECO:0000256" key="4">
    <source>
        <dbReference type="ARBA" id="ARBA00023027"/>
    </source>
</evidence>
<gene>
    <name evidence="5" type="primary">pdxA</name>
    <name evidence="5" type="ORF">O0235_05070</name>
</gene>
<keyword evidence="6" id="KW-1185">Reference proteome</keyword>
<dbReference type="SUPFAM" id="SSF53659">
    <property type="entry name" value="Isocitrate/Isopropylmalate dehydrogenase-like"/>
    <property type="match status" value="1"/>
</dbReference>
<organism evidence="5 6">
    <name type="scientific">Tepidiforma flava</name>
    <dbReference type="NCBI Taxonomy" id="3004094"/>
    <lineage>
        <taxon>Bacteria</taxon>
        <taxon>Bacillati</taxon>
        <taxon>Chloroflexota</taxon>
        <taxon>Tepidiformia</taxon>
        <taxon>Tepidiformales</taxon>
        <taxon>Tepidiformaceae</taxon>
        <taxon>Tepidiforma</taxon>
    </lineage>
</organism>
<evidence type="ECO:0000256" key="2">
    <source>
        <dbReference type="ARBA" id="ARBA00022723"/>
    </source>
</evidence>
<evidence type="ECO:0000256" key="3">
    <source>
        <dbReference type="ARBA" id="ARBA00023002"/>
    </source>
</evidence>
<sequence>MARPRLLITLGDPNGIGPEVTAKALARADVRAAADLAVVGLRAVLAPWLERFGGGEVEVIEPMPGDGFTVRHGAVDAAAGRLAHGWVEFAARACLAGRADGMVTAPVNKAAFAAAGIRDTGHQEVLQRVSGAEQVLTMLQTGGLRCVHLSTHKPLREACAHVTRANVLQALRLTDREFRRWGFAAPRVAVAALNPHAGEGGLIGREELDEIGPAVGDARAEGIDARGPFPADSVFTRAIAGEFDAVLVMYHDQGHIAVKVHGFERSVSVNLGLPFTRASVDHGTAFDIAGRGIASGESMAEAVLLAARLAAGRGMAAEGPA</sequence>
<evidence type="ECO:0000313" key="6">
    <source>
        <dbReference type="Proteomes" id="UP001212803"/>
    </source>
</evidence>
<dbReference type="Gene3D" id="3.40.718.10">
    <property type="entry name" value="Isopropylmalate Dehydrogenase"/>
    <property type="match status" value="1"/>
</dbReference>
<protein>
    <submittedName>
        <fullName evidence="5">4-hydroxythreonine-4-phosphate dehydrogenase PdxA</fullName>
        <ecNumber evidence="5">1.1.1.262</ecNumber>
    </submittedName>
</protein>
<dbReference type="EC" id="1.1.1.262" evidence="5"/>
<keyword evidence="3 5" id="KW-0560">Oxidoreductase</keyword>
<accession>A0ABY7M8T5</accession>
<comment type="similarity">
    <text evidence="1">Belongs to the PdxA family. PdxA2 subfamily.</text>
</comment>
<dbReference type="RefSeq" id="WP_270057452.1">
    <property type="nucleotide sequence ID" value="NZ_CP115149.1"/>
</dbReference>
<keyword evidence="2" id="KW-0479">Metal-binding</keyword>
<name>A0ABY7M8T5_9CHLR</name>
<dbReference type="PANTHER" id="PTHR30004">
    <property type="entry name" value="4-HYDROXYTHREONINE-4-PHOSPHATE DEHYDROGENASE"/>
    <property type="match status" value="1"/>
</dbReference>
<evidence type="ECO:0000313" key="5">
    <source>
        <dbReference type="EMBL" id="WBL36936.1"/>
    </source>
</evidence>